<name>A0A3N2C7U9_9MICO</name>
<gene>
    <name evidence="3" type="ORF">EDD42_3702</name>
</gene>
<comment type="caution">
    <text evidence="3">The sequence shown here is derived from an EMBL/GenBank/DDBJ whole genome shotgun (WGS) entry which is preliminary data.</text>
</comment>
<evidence type="ECO:0000256" key="1">
    <source>
        <dbReference type="SAM" id="MobiDB-lite"/>
    </source>
</evidence>
<keyword evidence="4" id="KW-1185">Reference proteome</keyword>
<dbReference type="Gene3D" id="2.160.20.10">
    <property type="entry name" value="Single-stranded right-handed beta-helix, Pectin lyase-like"/>
    <property type="match status" value="2"/>
</dbReference>
<dbReference type="SMART" id="SM00710">
    <property type="entry name" value="PbH1"/>
    <property type="match status" value="9"/>
</dbReference>
<dbReference type="InterPro" id="IPR006626">
    <property type="entry name" value="PbH1"/>
</dbReference>
<dbReference type="SUPFAM" id="SSF51126">
    <property type="entry name" value="Pectin lyase-like"/>
    <property type="match status" value="2"/>
</dbReference>
<organism evidence="3 4">
    <name type="scientific">Plantibacter flavus</name>
    <dbReference type="NCBI Taxonomy" id="150123"/>
    <lineage>
        <taxon>Bacteria</taxon>
        <taxon>Bacillati</taxon>
        <taxon>Actinomycetota</taxon>
        <taxon>Actinomycetes</taxon>
        <taxon>Micrococcales</taxon>
        <taxon>Microbacteriaceae</taxon>
        <taxon>Plantibacter</taxon>
    </lineage>
</organism>
<dbReference type="Pfam" id="PF05048">
    <property type="entry name" value="NosD"/>
    <property type="match status" value="1"/>
</dbReference>
<feature type="domain" description="Periplasmic copper-binding protein NosD beta helix" evidence="2">
    <location>
        <begin position="348"/>
        <end position="534"/>
    </location>
</feature>
<dbReference type="InterPro" id="IPR012334">
    <property type="entry name" value="Pectin_lyas_fold"/>
</dbReference>
<dbReference type="InterPro" id="IPR007742">
    <property type="entry name" value="NosD_dom"/>
</dbReference>
<protein>
    <submittedName>
        <fullName evidence="3">Parallel beta helix pectate lyase-like protein</fullName>
    </submittedName>
</protein>
<dbReference type="EMBL" id="RKHL01000001">
    <property type="protein sequence ID" value="ROR83588.1"/>
    <property type="molecule type" value="Genomic_DNA"/>
</dbReference>
<dbReference type="RefSeq" id="WP_159453351.1">
    <property type="nucleotide sequence ID" value="NZ_FXAP01000002.1"/>
</dbReference>
<dbReference type="AlphaFoldDB" id="A0A3N2C7U9"/>
<evidence type="ECO:0000313" key="4">
    <source>
        <dbReference type="Proteomes" id="UP000266915"/>
    </source>
</evidence>
<reference evidence="3 4" key="1">
    <citation type="submission" date="2018-11" db="EMBL/GenBank/DDBJ databases">
        <title>Sequencing the genomes of 1000 actinobacteria strains.</title>
        <authorList>
            <person name="Klenk H.-P."/>
        </authorList>
    </citation>
    <scope>NUCLEOTIDE SEQUENCE [LARGE SCALE GENOMIC DNA]</scope>
    <source>
        <strain evidence="3 4">DSM 14012</strain>
    </source>
</reference>
<evidence type="ECO:0000259" key="2">
    <source>
        <dbReference type="Pfam" id="PF05048"/>
    </source>
</evidence>
<dbReference type="InterPro" id="IPR011050">
    <property type="entry name" value="Pectin_lyase_fold/virulence"/>
</dbReference>
<accession>A0A3N2C7U9</accession>
<dbReference type="Proteomes" id="UP000266915">
    <property type="component" value="Unassembled WGS sequence"/>
</dbReference>
<sequence length="570" mass="58082">MEPEPFPEPEPTAVEPEPEPDHEAPSSPPDPAPSAPTGSADTQAAPPVELVLEGPGIDPTGASVSTAAVLAWFAAVPAGSTVIVRGGDVIAVDATIRIDRRVHLRGRGELRFVGGVEAAPALKLIVAGSSVTGIRVGYAGPPASSTGERNTGISIWASDVLIDGVTVDGFQSGIAVQPSGEFEGVVISACHVLNIVGSGGGRGSASSAGEDRGDGITVWGARSAVVGNIVSAAPGTDARVGIHAENLPDFAVDPGSWADSMVTIEGNVVTGPFRRSIAVEGMAHTVVTGNTVSDATWWGLAVIDTRSVALVANTVRWTRTTEDDQGSAWGPKRCPVMIYRDAQGTVVSGNVIEIRGVAAAGIMAQAATPPRGSTTVIGAVDALITDNVVRIVGGTCPIGIALDRTRQPVVSGNRVAVTLASGSVGGVVSYLAEDAVVSDNSITGAATSNGFGVLHQGAGSIVVMGNRIDRIRVAIAVSNCTGGATIIGNTARECEYGLDTYGTTGRSVVQGNLWETSNTAHANAQPNTSYLSTRHMGLARPYGGQSGDILVGNGRLWVNDQGTWRSTTLS</sequence>
<keyword evidence="3" id="KW-0456">Lyase</keyword>
<dbReference type="GO" id="GO:0016829">
    <property type="term" value="F:lyase activity"/>
    <property type="evidence" value="ECO:0007669"/>
    <property type="project" value="UniProtKB-KW"/>
</dbReference>
<evidence type="ECO:0000313" key="3">
    <source>
        <dbReference type="EMBL" id="ROR83588.1"/>
    </source>
</evidence>
<feature type="region of interest" description="Disordered" evidence="1">
    <location>
        <begin position="1"/>
        <end position="42"/>
    </location>
</feature>
<proteinExistence type="predicted"/>